<keyword evidence="3" id="KW-1185">Reference proteome</keyword>
<protein>
    <submittedName>
        <fullName evidence="2">Putative peptidoglycan-binding lysin domain protein</fullName>
    </submittedName>
</protein>
<gene>
    <name evidence="2" type="ORF">U732_3854</name>
</gene>
<comment type="caution">
    <text evidence="2">The sequence shown here is derived from an EMBL/GenBank/DDBJ whole genome shotgun (WGS) entry which is preliminary data.</text>
</comment>
<name>A0A0C1R3I2_9CLOT</name>
<dbReference type="Proteomes" id="UP000031366">
    <property type="component" value="Unassembled WGS sequence"/>
</dbReference>
<dbReference type="AlphaFoldDB" id="A0A0C1R3I2"/>
<dbReference type="STRING" id="29341.RSJ17_11850"/>
<organism evidence="2 3">
    <name type="scientific">Clostridium argentinense CDC 2741</name>
    <dbReference type="NCBI Taxonomy" id="1418104"/>
    <lineage>
        <taxon>Bacteria</taxon>
        <taxon>Bacillati</taxon>
        <taxon>Bacillota</taxon>
        <taxon>Clostridia</taxon>
        <taxon>Eubacteriales</taxon>
        <taxon>Clostridiaceae</taxon>
        <taxon>Clostridium</taxon>
    </lineage>
</organism>
<feature type="region of interest" description="Disordered" evidence="1">
    <location>
        <begin position="262"/>
        <end position="284"/>
    </location>
</feature>
<dbReference type="EMBL" id="AYSO01000012">
    <property type="protein sequence ID" value="KIE48087.1"/>
    <property type="molecule type" value="Genomic_DNA"/>
</dbReference>
<sequence>MSMNKVKKIILSSSLLISTVILTSLVKMESNMDFNIYDRFMNSAISSTIEEQSTLENSIPVKDNSVEDQIPKGTKKIEPSGNTYNEEERIAFSRGGNMDDIDESPILPKGATISTEKMIQKPFKPKIENLDWWGEAQYLYPIGSVAEIEDIYTGKTFKMKRTFGTNHADVEALTSNDTEVIKSIWGGFSWERRPIIVKINGRRIAASMAGMPHAGNDAYPALSQAPDLSDGYGTGQNLDVVKGNNMDGVCDIHFLNSTRHEDGSVEAVSDPEHQENIEIASKSK</sequence>
<reference evidence="2 3" key="1">
    <citation type="journal article" date="2015" name="Infect. Genet. Evol.">
        <title>Genomic sequences of six botulinum neurotoxin-producing strains representing three clostridial species illustrate the mobility and diversity of botulinum neurotoxin genes.</title>
        <authorList>
            <person name="Smith T.J."/>
            <person name="Hill K.K."/>
            <person name="Xie G."/>
            <person name="Foley B.T."/>
            <person name="Williamson C.H."/>
            <person name="Foster J.T."/>
            <person name="Johnson S.L."/>
            <person name="Chertkov O."/>
            <person name="Teshima H."/>
            <person name="Gibbons H.S."/>
            <person name="Johnsky L.A."/>
            <person name="Karavis M.A."/>
            <person name="Smith L.A."/>
        </authorList>
    </citation>
    <scope>NUCLEOTIDE SEQUENCE [LARGE SCALE GENOMIC DNA]</scope>
    <source>
        <strain evidence="2 3">CDC 2741</strain>
    </source>
</reference>
<evidence type="ECO:0000313" key="3">
    <source>
        <dbReference type="Proteomes" id="UP000031366"/>
    </source>
</evidence>
<proteinExistence type="predicted"/>
<evidence type="ECO:0000256" key="1">
    <source>
        <dbReference type="SAM" id="MobiDB-lite"/>
    </source>
</evidence>
<accession>A0A0C1R3I2</accession>
<evidence type="ECO:0000313" key="2">
    <source>
        <dbReference type="EMBL" id="KIE48087.1"/>
    </source>
</evidence>